<dbReference type="PROSITE" id="PS50943">
    <property type="entry name" value="HTH_CROC1"/>
    <property type="match status" value="1"/>
</dbReference>
<comment type="caution">
    <text evidence="3">The sequence shown here is derived from an EMBL/GenBank/DDBJ whole genome shotgun (WGS) entry which is preliminary data.</text>
</comment>
<dbReference type="InterPro" id="IPR001387">
    <property type="entry name" value="Cro/C1-type_HTH"/>
</dbReference>
<dbReference type="Pfam" id="PF01381">
    <property type="entry name" value="HTH_3"/>
    <property type="match status" value="1"/>
</dbReference>
<evidence type="ECO:0000259" key="2">
    <source>
        <dbReference type="PROSITE" id="PS50943"/>
    </source>
</evidence>
<dbReference type="Proteomes" id="UP000600565">
    <property type="component" value="Unassembled WGS sequence"/>
</dbReference>
<name>A0ABR8XLH6_9BACL</name>
<dbReference type="InterPro" id="IPR011990">
    <property type="entry name" value="TPR-like_helical_dom_sf"/>
</dbReference>
<dbReference type="CDD" id="cd00093">
    <property type="entry name" value="HTH_XRE"/>
    <property type="match status" value="1"/>
</dbReference>
<sequence>MNILGERIKKLRKEKKLTQTEVVGERLTKGMLSLIENGKAQPSMESLCFIAKQLNVDVSYLLDDGTMTALRNLYTDIEEDVERRKLIRDPDELQSLTIKMIEKIEPFLTEIQGTNYEQIRLREVYFLMNRTINKAKSLDEYWKFIDQYEEIHAYSRMLRCYFYLCLSSIEQRNYSEALSILKQGEEKVAPYELMIDPMVRIDLYYNLTISYSAVDDVRMSEHYLQKALEMAKKLQIFYRMDRFYHLLFIQSIAGEDYERSREYIEKLRLLSEFAEEPTISILFLYSKLHYLNNVEKNYRQIAPEIQHYKVKLHNYLFLFKNPIFIGEEMYAEFKLKNYTNVIRIGESLIIPSYLHHPIDLAKYYRFFAVRALAYYYENDEVAAKRDIIFAKNGVEDFPSTIYKKFIYEAFNEIFM</sequence>
<reference evidence="3 4" key="1">
    <citation type="submission" date="2020-08" db="EMBL/GenBank/DDBJ databases">
        <title>A Genomic Blueprint of the Chicken Gut Microbiome.</title>
        <authorList>
            <person name="Gilroy R."/>
            <person name="Ravi A."/>
            <person name="Getino M."/>
            <person name="Pursley I."/>
            <person name="Horton D.L."/>
            <person name="Alikhan N.-F."/>
            <person name="Baker D."/>
            <person name="Gharbi K."/>
            <person name="Hall N."/>
            <person name="Watson M."/>
            <person name="Adriaenssens E.M."/>
            <person name="Foster-Nyarko E."/>
            <person name="Jarju S."/>
            <person name="Secka A."/>
            <person name="Antonio M."/>
            <person name="Oren A."/>
            <person name="Chaudhuri R."/>
            <person name="La Ragione R.M."/>
            <person name="Hildebrand F."/>
            <person name="Pallen M.J."/>
        </authorList>
    </citation>
    <scope>NUCLEOTIDE SEQUENCE [LARGE SCALE GENOMIC DNA]</scope>
    <source>
        <strain evidence="3 4">Sa1YVA6</strain>
    </source>
</reference>
<keyword evidence="1" id="KW-0238">DNA-binding</keyword>
<accession>A0ABR8XLH6</accession>
<dbReference type="InterPro" id="IPR050807">
    <property type="entry name" value="TransReg_Diox_bact_type"/>
</dbReference>
<evidence type="ECO:0000313" key="3">
    <source>
        <dbReference type="EMBL" id="MBD8032783.1"/>
    </source>
</evidence>
<dbReference type="RefSeq" id="WP_191703373.1">
    <property type="nucleotide sequence ID" value="NZ_JACSPW010000005.1"/>
</dbReference>
<dbReference type="PANTHER" id="PTHR46797">
    <property type="entry name" value="HTH-TYPE TRANSCRIPTIONAL REGULATOR"/>
    <property type="match status" value="1"/>
</dbReference>
<organism evidence="3 4">
    <name type="scientific">Solibacillus merdavium</name>
    <dbReference type="NCBI Taxonomy" id="2762218"/>
    <lineage>
        <taxon>Bacteria</taxon>
        <taxon>Bacillati</taxon>
        <taxon>Bacillota</taxon>
        <taxon>Bacilli</taxon>
        <taxon>Bacillales</taxon>
        <taxon>Caryophanaceae</taxon>
        <taxon>Solibacillus</taxon>
    </lineage>
</organism>
<dbReference type="Gene3D" id="1.10.260.40">
    <property type="entry name" value="lambda repressor-like DNA-binding domains"/>
    <property type="match status" value="1"/>
</dbReference>
<dbReference type="PANTHER" id="PTHR46797:SF1">
    <property type="entry name" value="METHYLPHOSPHONATE SYNTHASE"/>
    <property type="match status" value="1"/>
</dbReference>
<evidence type="ECO:0000256" key="1">
    <source>
        <dbReference type="ARBA" id="ARBA00023125"/>
    </source>
</evidence>
<dbReference type="SUPFAM" id="SSF47413">
    <property type="entry name" value="lambda repressor-like DNA-binding domains"/>
    <property type="match status" value="1"/>
</dbReference>
<gene>
    <name evidence="3" type="ORF">H9632_06865</name>
</gene>
<dbReference type="InterPro" id="IPR010982">
    <property type="entry name" value="Lambda_DNA-bd_dom_sf"/>
</dbReference>
<proteinExistence type="predicted"/>
<feature type="domain" description="HTH cro/C1-type" evidence="2">
    <location>
        <begin position="8"/>
        <end position="61"/>
    </location>
</feature>
<dbReference type="Gene3D" id="1.25.40.10">
    <property type="entry name" value="Tetratricopeptide repeat domain"/>
    <property type="match status" value="1"/>
</dbReference>
<dbReference type="SUPFAM" id="SSF48452">
    <property type="entry name" value="TPR-like"/>
    <property type="match status" value="1"/>
</dbReference>
<evidence type="ECO:0000313" key="4">
    <source>
        <dbReference type="Proteomes" id="UP000600565"/>
    </source>
</evidence>
<dbReference type="EMBL" id="JACSPW010000005">
    <property type="protein sequence ID" value="MBD8032783.1"/>
    <property type="molecule type" value="Genomic_DNA"/>
</dbReference>
<keyword evidence="4" id="KW-1185">Reference proteome</keyword>
<protein>
    <submittedName>
        <fullName evidence="3">Helix-turn-helix transcriptional regulator</fullName>
    </submittedName>
</protein>
<dbReference type="SMART" id="SM00530">
    <property type="entry name" value="HTH_XRE"/>
    <property type="match status" value="1"/>
</dbReference>